<reference evidence="3" key="1">
    <citation type="submission" date="2021-03" db="EMBL/GenBank/DDBJ databases">
        <title>Streptomyces strains.</title>
        <authorList>
            <person name="Lund M.B."/>
            <person name="Toerring T."/>
        </authorList>
    </citation>
    <scope>NUCLEOTIDE SEQUENCE</scope>
    <source>
        <strain evidence="3">JCM 4242</strain>
    </source>
</reference>
<feature type="compositionally biased region" description="Low complexity" evidence="1">
    <location>
        <begin position="107"/>
        <end position="119"/>
    </location>
</feature>
<dbReference type="EMBL" id="JAFMOF010000004">
    <property type="protein sequence ID" value="MBO0656246.1"/>
    <property type="molecule type" value="Genomic_DNA"/>
</dbReference>
<dbReference type="Pfam" id="PF11575">
    <property type="entry name" value="FhuF_C"/>
    <property type="match status" value="1"/>
</dbReference>
<accession>A0A939JPC5</accession>
<dbReference type="RefSeq" id="WP_207248364.1">
    <property type="nucleotide sequence ID" value="NZ_JAFMOF010000004.1"/>
</dbReference>
<sequence>MLLRELAAVGPFFGLRVGDAPDDVPDAAEDYLPLGAEAMRLRVATVAERLGTADRRVAASIAFQGIAGRLLSIGLGSAVLAGRVPDLTAGPGLRWHPARGAPDDLWLPTADDAPPAATAEADEPEPQAAPLAAGVLHGLLVPLHRATRAATPVSARLLWGNAGSSLAGSLRVLHTWCHERGRPQDAARALALTRALFEDPLLRDTGTLTAGPGGVSFARGTCCLYYRVPGGGLCGDCVLRHPPRSR</sequence>
<dbReference type="AlphaFoldDB" id="A0A939JPC5"/>
<comment type="caution">
    <text evidence="3">The sequence shown here is derived from an EMBL/GenBank/DDBJ whole genome shotgun (WGS) entry which is preliminary data.</text>
</comment>
<gene>
    <name evidence="3" type="ORF">J1792_26780</name>
</gene>
<dbReference type="Proteomes" id="UP000664781">
    <property type="component" value="Unassembled WGS sequence"/>
</dbReference>
<keyword evidence="4" id="KW-1185">Reference proteome</keyword>
<name>A0A939JPC5_9ACTN</name>
<feature type="domain" description="Ferric siderophore reductase C-terminal" evidence="2">
    <location>
        <begin position="219"/>
        <end position="239"/>
    </location>
</feature>
<feature type="region of interest" description="Disordered" evidence="1">
    <location>
        <begin position="107"/>
        <end position="126"/>
    </location>
</feature>
<dbReference type="GO" id="GO:0051537">
    <property type="term" value="F:2 iron, 2 sulfur cluster binding"/>
    <property type="evidence" value="ECO:0007669"/>
    <property type="project" value="InterPro"/>
</dbReference>
<proteinExistence type="predicted"/>
<evidence type="ECO:0000259" key="2">
    <source>
        <dbReference type="Pfam" id="PF11575"/>
    </source>
</evidence>
<dbReference type="InterPro" id="IPR024726">
    <property type="entry name" value="FhuF_C"/>
</dbReference>
<organism evidence="3 4">
    <name type="scientific">Streptomyces triculaminicus</name>
    <dbReference type="NCBI Taxonomy" id="2816232"/>
    <lineage>
        <taxon>Bacteria</taxon>
        <taxon>Bacillati</taxon>
        <taxon>Actinomycetota</taxon>
        <taxon>Actinomycetes</taxon>
        <taxon>Kitasatosporales</taxon>
        <taxon>Streptomycetaceae</taxon>
        <taxon>Streptomyces</taxon>
    </lineage>
</organism>
<evidence type="ECO:0000313" key="3">
    <source>
        <dbReference type="EMBL" id="MBO0656246.1"/>
    </source>
</evidence>
<protein>
    <submittedName>
        <fullName evidence="3">(2Fe-2S)-binding protein</fullName>
    </submittedName>
</protein>
<evidence type="ECO:0000256" key="1">
    <source>
        <dbReference type="SAM" id="MobiDB-lite"/>
    </source>
</evidence>
<evidence type="ECO:0000313" key="4">
    <source>
        <dbReference type="Proteomes" id="UP000664781"/>
    </source>
</evidence>